<evidence type="ECO:0000313" key="2">
    <source>
        <dbReference type="Proteomes" id="UP000316727"/>
    </source>
</evidence>
<dbReference type="EMBL" id="VFRQ01000012">
    <property type="protein sequence ID" value="TPE42447.1"/>
    <property type="molecule type" value="Genomic_DNA"/>
</dbReference>
<proteinExistence type="predicted"/>
<comment type="caution">
    <text evidence="1">The sequence shown here is derived from an EMBL/GenBank/DDBJ whole genome shotgun (WGS) entry which is preliminary data.</text>
</comment>
<reference evidence="1 2" key="1">
    <citation type="submission" date="2019-06" db="EMBL/GenBank/DDBJ databases">
        <title>A novel bacterium of genus Pontibacter, isolated from marine sediment.</title>
        <authorList>
            <person name="Huang H."/>
            <person name="Mo K."/>
            <person name="Hu Y."/>
        </authorList>
    </citation>
    <scope>NUCLEOTIDE SEQUENCE [LARGE SCALE GENOMIC DNA]</scope>
    <source>
        <strain evidence="1 2">HB172049</strain>
    </source>
</reference>
<dbReference type="Proteomes" id="UP000316727">
    <property type="component" value="Unassembled WGS sequence"/>
</dbReference>
<accession>A0A501W6K4</accession>
<gene>
    <name evidence="1" type="ORF">FJM65_17730</name>
</gene>
<dbReference type="InterPro" id="IPR036388">
    <property type="entry name" value="WH-like_DNA-bd_sf"/>
</dbReference>
<dbReference type="Gene3D" id="1.10.10.10">
    <property type="entry name" value="Winged helix-like DNA-binding domain superfamily/Winged helix DNA-binding domain"/>
    <property type="match status" value="1"/>
</dbReference>
<protein>
    <submittedName>
        <fullName evidence="1">Winged helix-turn-helix domain-containing protein</fullName>
    </submittedName>
</protein>
<organism evidence="1 2">
    <name type="scientific">Pontibacter mangrovi</name>
    <dbReference type="NCBI Taxonomy" id="2589816"/>
    <lineage>
        <taxon>Bacteria</taxon>
        <taxon>Pseudomonadati</taxon>
        <taxon>Bacteroidota</taxon>
        <taxon>Cytophagia</taxon>
        <taxon>Cytophagales</taxon>
        <taxon>Hymenobacteraceae</taxon>
        <taxon>Pontibacter</taxon>
    </lineage>
</organism>
<dbReference type="OrthoDB" id="667553at2"/>
<name>A0A501W6K4_9BACT</name>
<sequence length="58" mass="6721">MAGTPILRLFHKDLFTRSAWERYLDLLQTHPRIEQKVSKEVIASCLGVTPQSLSRLLR</sequence>
<evidence type="ECO:0000313" key="1">
    <source>
        <dbReference type="EMBL" id="TPE42447.1"/>
    </source>
</evidence>
<dbReference type="RefSeq" id="WP_140623180.1">
    <property type="nucleotide sequence ID" value="NZ_VFRQ01000012.1"/>
</dbReference>
<dbReference type="AlphaFoldDB" id="A0A501W6K4"/>
<keyword evidence="2" id="KW-1185">Reference proteome</keyword>